<dbReference type="EMBL" id="WBVO01000017">
    <property type="protein sequence ID" value="KAB2805324.1"/>
    <property type="molecule type" value="Genomic_DNA"/>
</dbReference>
<dbReference type="RefSeq" id="WP_151668499.1">
    <property type="nucleotide sequence ID" value="NZ_WBVO01000017.1"/>
</dbReference>
<keyword evidence="5" id="KW-0406">Ion transport</keyword>
<dbReference type="InterPro" id="IPR006664">
    <property type="entry name" value="OMP_bac"/>
</dbReference>
<evidence type="ECO:0000256" key="1">
    <source>
        <dbReference type="ARBA" id="ARBA00004571"/>
    </source>
</evidence>
<evidence type="ECO:0000313" key="13">
    <source>
        <dbReference type="EMBL" id="KAB2805324.1"/>
    </source>
</evidence>
<evidence type="ECO:0000256" key="4">
    <source>
        <dbReference type="ARBA" id="ARBA00022692"/>
    </source>
</evidence>
<evidence type="ECO:0000256" key="2">
    <source>
        <dbReference type="ARBA" id="ARBA00022448"/>
    </source>
</evidence>
<dbReference type="CDD" id="cd07185">
    <property type="entry name" value="OmpA_C-like"/>
    <property type="match status" value="1"/>
</dbReference>
<dbReference type="AlphaFoldDB" id="A0A6N6RCL3"/>
<dbReference type="InterPro" id="IPR011250">
    <property type="entry name" value="OMP/PagP_B-barrel"/>
</dbReference>
<dbReference type="SUPFAM" id="SSF103088">
    <property type="entry name" value="OmpA-like"/>
    <property type="match status" value="1"/>
</dbReference>
<keyword evidence="2" id="KW-0813">Transport</keyword>
<accession>A0A6N6RCL3</accession>
<comment type="subcellular location">
    <subcellularLocation>
        <location evidence="1">Cell outer membrane</location>
        <topology evidence="1">Multi-pass membrane protein</topology>
    </subcellularLocation>
</comment>
<gene>
    <name evidence="13" type="ORF">F8C67_14040</name>
</gene>
<feature type="domain" description="OmpA-like" evidence="12">
    <location>
        <begin position="347"/>
        <end position="458"/>
    </location>
</feature>
<evidence type="ECO:0000256" key="3">
    <source>
        <dbReference type="ARBA" id="ARBA00022452"/>
    </source>
</evidence>
<evidence type="ECO:0000259" key="12">
    <source>
        <dbReference type="PROSITE" id="PS51123"/>
    </source>
</evidence>
<feature type="chain" id="PRO_5026933191" evidence="11">
    <location>
        <begin position="21"/>
        <end position="458"/>
    </location>
</feature>
<dbReference type="Proteomes" id="UP000468650">
    <property type="component" value="Unassembled WGS sequence"/>
</dbReference>
<keyword evidence="3" id="KW-1134">Transmembrane beta strand</keyword>
<feature type="signal peptide" evidence="11">
    <location>
        <begin position="1"/>
        <end position="20"/>
    </location>
</feature>
<dbReference type="Gene3D" id="3.30.1330.60">
    <property type="entry name" value="OmpA-like domain"/>
    <property type="match status" value="1"/>
</dbReference>
<dbReference type="GO" id="GO:0005509">
    <property type="term" value="F:calcium ion binding"/>
    <property type="evidence" value="ECO:0007669"/>
    <property type="project" value="InterPro"/>
</dbReference>
<dbReference type="GO" id="GO:0006811">
    <property type="term" value="P:monoatomic ion transport"/>
    <property type="evidence" value="ECO:0007669"/>
    <property type="project" value="UniProtKB-KW"/>
</dbReference>
<dbReference type="Pfam" id="PF00691">
    <property type="entry name" value="OmpA"/>
    <property type="match status" value="1"/>
</dbReference>
<proteinExistence type="predicted"/>
<dbReference type="InterPro" id="IPR050330">
    <property type="entry name" value="Bact_OuterMem_StrucFunc"/>
</dbReference>
<organism evidence="13 14">
    <name type="scientific">Phaeocystidibacter luteus</name>
    <dbReference type="NCBI Taxonomy" id="911197"/>
    <lineage>
        <taxon>Bacteria</taxon>
        <taxon>Pseudomonadati</taxon>
        <taxon>Bacteroidota</taxon>
        <taxon>Flavobacteriia</taxon>
        <taxon>Flavobacteriales</taxon>
        <taxon>Phaeocystidibacteraceae</taxon>
        <taxon>Phaeocystidibacter</taxon>
    </lineage>
</organism>
<dbReference type="PRINTS" id="PR01021">
    <property type="entry name" value="OMPADOMAIN"/>
</dbReference>
<evidence type="ECO:0000256" key="9">
    <source>
        <dbReference type="PROSITE-ProRule" id="PRU00473"/>
    </source>
</evidence>
<comment type="caution">
    <text evidence="13">The sequence shown here is derived from an EMBL/GenBank/DDBJ whole genome shotgun (WGS) entry which is preliminary data.</text>
</comment>
<dbReference type="GO" id="GO:0015288">
    <property type="term" value="F:porin activity"/>
    <property type="evidence" value="ECO:0007669"/>
    <property type="project" value="UniProtKB-KW"/>
</dbReference>
<keyword evidence="6" id="KW-0626">Porin</keyword>
<keyword evidence="8" id="KW-0998">Cell outer membrane</keyword>
<feature type="region of interest" description="Disordered" evidence="10">
    <location>
        <begin position="250"/>
        <end position="333"/>
    </location>
</feature>
<evidence type="ECO:0000256" key="10">
    <source>
        <dbReference type="SAM" id="MobiDB-lite"/>
    </source>
</evidence>
<dbReference type="InterPro" id="IPR028974">
    <property type="entry name" value="TSP_type-3_rpt"/>
</dbReference>
<evidence type="ECO:0000256" key="5">
    <source>
        <dbReference type="ARBA" id="ARBA00023065"/>
    </source>
</evidence>
<evidence type="ECO:0000313" key="14">
    <source>
        <dbReference type="Proteomes" id="UP000468650"/>
    </source>
</evidence>
<evidence type="ECO:0000256" key="6">
    <source>
        <dbReference type="ARBA" id="ARBA00023114"/>
    </source>
</evidence>
<protein>
    <submittedName>
        <fullName evidence="13">OmpA family protein</fullName>
    </submittedName>
</protein>
<dbReference type="InterPro" id="IPR006665">
    <property type="entry name" value="OmpA-like"/>
</dbReference>
<dbReference type="Gene3D" id="4.10.1080.10">
    <property type="entry name" value="TSP type-3 repeat"/>
    <property type="match status" value="1"/>
</dbReference>
<dbReference type="OrthoDB" id="1522982at2"/>
<dbReference type="PANTHER" id="PTHR30329:SF21">
    <property type="entry name" value="LIPOPROTEIN YIAD-RELATED"/>
    <property type="match status" value="1"/>
</dbReference>
<evidence type="ECO:0000256" key="11">
    <source>
        <dbReference type="SAM" id="SignalP"/>
    </source>
</evidence>
<keyword evidence="11" id="KW-0732">Signal</keyword>
<keyword evidence="4" id="KW-0812">Transmembrane</keyword>
<keyword evidence="14" id="KW-1185">Reference proteome</keyword>
<dbReference type="PANTHER" id="PTHR30329">
    <property type="entry name" value="STATOR ELEMENT OF FLAGELLAR MOTOR COMPLEX"/>
    <property type="match status" value="1"/>
</dbReference>
<evidence type="ECO:0000256" key="7">
    <source>
        <dbReference type="ARBA" id="ARBA00023136"/>
    </source>
</evidence>
<dbReference type="GO" id="GO:0009279">
    <property type="term" value="C:cell outer membrane"/>
    <property type="evidence" value="ECO:0007669"/>
    <property type="project" value="UniProtKB-SubCell"/>
</dbReference>
<sequence length="458" mass="50071">MRKFSLLLIASGVFSLSSFAQDGESYSDKYTTWSAGVDVGLNHFYGDLYGFYPESNIDGRNLGFGASLYATKWFSHLIGVSGNLGINQFQGKRVDAYFTAFDMNAGVDLQVNVSSLINKGSYKESKWSWIPYGGVGLSSSMPRIYDANDNIIVDRTERHNEIIVRGGLLVKYKLNSSWDLDMRYLGTMMVLSDWSDNVESGTAFDGTNHIRIGVTYNFGASDDKPSIVYARPINDLAVTVQELDDKVTAMTTDSDGDGVADAMDKDNETPEGYVVDGSGVAMDVDRDGVADDIDQDPFTPRGAQVDATGREMDDDGDGVPNSRDQEPNSKEGAMVNFQGREIKSGMGGDMANAFLPDVFFGFNSARVTSANEQRLLTIAKIMMANEDVKFEVIGHADPVGSEKYNLNLSERRAQAAVDVLVNTYGISADRFTVTGKGEGAQVGNNNSINRRVEFRLMD</sequence>
<dbReference type="SUPFAM" id="SSF56925">
    <property type="entry name" value="OMPA-like"/>
    <property type="match status" value="1"/>
</dbReference>
<keyword evidence="7 9" id="KW-0472">Membrane</keyword>
<reference evidence="13 14" key="1">
    <citation type="submission" date="2019-09" db="EMBL/GenBank/DDBJ databases">
        <title>Genomes of family Cryomorphaceae.</title>
        <authorList>
            <person name="Bowman J.P."/>
        </authorList>
    </citation>
    <scope>NUCLEOTIDE SEQUENCE [LARGE SCALE GENOMIC DNA]</scope>
    <source>
        <strain evidence="13 14">LMG 25704</strain>
    </source>
</reference>
<dbReference type="PROSITE" id="PS51123">
    <property type="entry name" value="OMPA_2"/>
    <property type="match status" value="1"/>
</dbReference>
<dbReference type="InterPro" id="IPR036737">
    <property type="entry name" value="OmpA-like_sf"/>
</dbReference>
<dbReference type="SUPFAM" id="SSF103647">
    <property type="entry name" value="TSP type-3 repeat"/>
    <property type="match status" value="1"/>
</dbReference>
<evidence type="ECO:0000256" key="8">
    <source>
        <dbReference type="ARBA" id="ARBA00023237"/>
    </source>
</evidence>
<dbReference type="GO" id="GO:0046930">
    <property type="term" value="C:pore complex"/>
    <property type="evidence" value="ECO:0007669"/>
    <property type="project" value="UniProtKB-KW"/>
</dbReference>
<name>A0A6N6RCL3_9FLAO</name>